<evidence type="ECO:0000256" key="9">
    <source>
        <dbReference type="ARBA" id="ARBA00047280"/>
    </source>
</evidence>
<keyword evidence="5" id="KW-0378">Hydrolase</keyword>
<comment type="subcellular location">
    <subcellularLocation>
        <location evidence="1">Endoplasmic reticulum membrane</location>
        <topology evidence="1">Multi-pass membrane protein</topology>
    </subcellularLocation>
</comment>
<dbReference type="Pfam" id="PF02517">
    <property type="entry name" value="Rce1-like"/>
    <property type="match status" value="1"/>
</dbReference>
<keyword evidence="6" id="KW-0256">Endoplasmic reticulum</keyword>
<dbReference type="InterPro" id="IPR003675">
    <property type="entry name" value="Rce1/LyrA-like_dom"/>
</dbReference>
<feature type="transmembrane region" description="Helical" evidence="11">
    <location>
        <begin position="261"/>
        <end position="284"/>
    </location>
</feature>
<evidence type="ECO:0000256" key="7">
    <source>
        <dbReference type="ARBA" id="ARBA00022989"/>
    </source>
</evidence>
<evidence type="ECO:0000256" key="3">
    <source>
        <dbReference type="ARBA" id="ARBA00022670"/>
    </source>
</evidence>
<evidence type="ECO:0000256" key="11">
    <source>
        <dbReference type="SAM" id="Phobius"/>
    </source>
</evidence>
<accession>A0A7S2IJ61</accession>
<evidence type="ECO:0000256" key="1">
    <source>
        <dbReference type="ARBA" id="ARBA00004477"/>
    </source>
</evidence>
<evidence type="ECO:0000259" key="12">
    <source>
        <dbReference type="Pfam" id="PF02517"/>
    </source>
</evidence>
<reference evidence="13" key="1">
    <citation type="submission" date="2021-01" db="EMBL/GenBank/DDBJ databases">
        <authorList>
            <person name="Corre E."/>
            <person name="Pelletier E."/>
            <person name="Niang G."/>
            <person name="Scheremetjew M."/>
            <person name="Finn R."/>
            <person name="Kale V."/>
            <person name="Holt S."/>
            <person name="Cochrane G."/>
            <person name="Meng A."/>
            <person name="Brown T."/>
            <person name="Cohen L."/>
        </authorList>
    </citation>
    <scope>NUCLEOTIDE SEQUENCE</scope>
    <source>
        <strain evidence="13">CCMP826</strain>
    </source>
</reference>
<dbReference type="InterPro" id="IPR039731">
    <property type="entry name" value="Rce1"/>
</dbReference>
<dbReference type="PANTHER" id="PTHR13046">
    <property type="entry name" value="PROTEASE U48 CAAX PRENYL PROTEASE RCE1"/>
    <property type="match status" value="1"/>
</dbReference>
<comment type="similarity">
    <text evidence="2">Belongs to the peptidase U48 family.</text>
</comment>
<dbReference type="GO" id="GO:0071586">
    <property type="term" value="P:CAAX-box protein processing"/>
    <property type="evidence" value="ECO:0007669"/>
    <property type="project" value="InterPro"/>
</dbReference>
<evidence type="ECO:0000256" key="5">
    <source>
        <dbReference type="ARBA" id="ARBA00022801"/>
    </source>
</evidence>
<dbReference type="GO" id="GO:0004222">
    <property type="term" value="F:metalloendopeptidase activity"/>
    <property type="evidence" value="ECO:0007669"/>
    <property type="project" value="InterPro"/>
</dbReference>
<dbReference type="EMBL" id="HBGV01020327">
    <property type="protein sequence ID" value="CAD9520781.1"/>
    <property type="molecule type" value="Transcribed_RNA"/>
</dbReference>
<keyword evidence="4 11" id="KW-0812">Transmembrane</keyword>
<feature type="transmembrane region" description="Helical" evidence="11">
    <location>
        <begin position="121"/>
        <end position="142"/>
    </location>
</feature>
<evidence type="ECO:0000256" key="10">
    <source>
        <dbReference type="ARBA" id="ARBA00049729"/>
    </source>
</evidence>
<name>A0A7S2IJ61_9STRA</name>
<evidence type="ECO:0000256" key="4">
    <source>
        <dbReference type="ARBA" id="ARBA00022692"/>
    </source>
</evidence>
<dbReference type="AlphaFoldDB" id="A0A7S2IJ61"/>
<evidence type="ECO:0000256" key="8">
    <source>
        <dbReference type="ARBA" id="ARBA00023136"/>
    </source>
</evidence>
<gene>
    <name evidence="13" type="ORF">HTAM1171_LOCUS12680</name>
</gene>
<organism evidence="13">
    <name type="scientific">Helicotheca tamesis</name>
    <dbReference type="NCBI Taxonomy" id="374047"/>
    <lineage>
        <taxon>Eukaryota</taxon>
        <taxon>Sar</taxon>
        <taxon>Stramenopiles</taxon>
        <taxon>Ochrophyta</taxon>
        <taxon>Bacillariophyta</taxon>
        <taxon>Mediophyceae</taxon>
        <taxon>Lithodesmiophycidae</taxon>
        <taxon>Lithodesmiales</taxon>
        <taxon>Lithodesmiaceae</taxon>
        <taxon>Helicotheca</taxon>
    </lineage>
</organism>
<dbReference type="EC" id="3.4.26.1" evidence="10"/>
<feature type="transmembrane region" description="Helical" evidence="11">
    <location>
        <begin position="31"/>
        <end position="49"/>
    </location>
</feature>
<feature type="transmembrane region" description="Helical" evidence="11">
    <location>
        <begin position="69"/>
        <end position="87"/>
    </location>
</feature>
<protein>
    <recommendedName>
        <fullName evidence="10">intramembrane prenyl-peptidase Rce1</fullName>
        <ecNumber evidence="10">3.4.26.1</ecNumber>
    </recommendedName>
</protein>
<dbReference type="PANTHER" id="PTHR13046:SF0">
    <property type="entry name" value="CAAX PRENYL PROTEASE 2"/>
    <property type="match status" value="1"/>
</dbReference>
<keyword evidence="7 11" id="KW-1133">Transmembrane helix</keyword>
<evidence type="ECO:0000256" key="2">
    <source>
        <dbReference type="ARBA" id="ARBA00006897"/>
    </source>
</evidence>
<evidence type="ECO:0000313" key="13">
    <source>
        <dbReference type="EMBL" id="CAD9520781.1"/>
    </source>
</evidence>
<comment type="catalytic activity">
    <reaction evidence="9">
        <text>Hydrolyzes the peptide bond -P2-(S-farnesyl or geranylgeranyl)C-P1'-P2'-P3'-COOH where P1' and P2' are amino acids with aliphatic sidechains and P3' is any C-terminal residue.</text>
        <dbReference type="EC" id="3.4.26.1"/>
    </reaction>
</comment>
<keyword evidence="3" id="KW-0645">Protease</keyword>
<keyword evidence="8 11" id="KW-0472">Membrane</keyword>
<feature type="transmembrane region" description="Helical" evidence="11">
    <location>
        <begin position="290"/>
        <end position="311"/>
    </location>
</feature>
<evidence type="ECO:0000256" key="6">
    <source>
        <dbReference type="ARBA" id="ARBA00022824"/>
    </source>
</evidence>
<dbReference type="GO" id="GO:0005789">
    <property type="term" value="C:endoplasmic reticulum membrane"/>
    <property type="evidence" value="ECO:0007669"/>
    <property type="project" value="UniProtKB-SubCell"/>
</dbReference>
<feature type="transmembrane region" description="Helical" evidence="11">
    <location>
        <begin position="323"/>
        <end position="344"/>
    </location>
</feature>
<sequence length="366" mass="41249">MTSATTEVLTTKLSHRLLTQCQHKHLPLRSTIPYCAAVSTCFVLCLYIFVPSTVRRLPRDDVRHIKWRLFAVFVFTTMSICVYPFIFCFDEEKVTGDDGGGNRFPALHIMGWSPFHPARDLLILLHVCCLYLGPFVASFLKIHVARKNVVMYDGFVTTTKRGSIPPAVGYIQATREVALLPLSNRLSNIQSDPALFWGIIRDLIVAPFAEEIVFRGMIVPALLSSHLSPTTTSWVSPLFFGTAHLHHAYLRLQSKLESTRIVWLTTLVQFSYTSLFGAYVSHAFLRTGSLVGVTLGHSFCNYWGLPNLGFLSKTDRSELSCVYGFRWIISVMYVIGMIIFGIGFRSGNWSFFPEESVLPSLLLMSE</sequence>
<feature type="domain" description="CAAX prenyl protease 2/Lysostaphin resistance protein A-like" evidence="12">
    <location>
        <begin position="194"/>
        <end position="302"/>
    </location>
</feature>
<proteinExistence type="inferred from homology"/>